<dbReference type="Proteomes" id="UP000053097">
    <property type="component" value="Unassembled WGS sequence"/>
</dbReference>
<feature type="compositionally biased region" description="Basic and acidic residues" evidence="1">
    <location>
        <begin position="78"/>
        <end position="88"/>
    </location>
</feature>
<keyword evidence="3" id="KW-1185">Reference proteome</keyword>
<reference evidence="2 3" key="1">
    <citation type="journal article" date="2014" name="Curr. Biol.">
        <title>The genome of the clonal raider ant Cerapachys biroi.</title>
        <authorList>
            <person name="Oxley P.R."/>
            <person name="Ji L."/>
            <person name="Fetter-Pruneda I."/>
            <person name="McKenzie S.K."/>
            <person name="Li C."/>
            <person name="Hu H."/>
            <person name="Zhang G."/>
            <person name="Kronauer D.J."/>
        </authorList>
    </citation>
    <scope>NUCLEOTIDE SEQUENCE [LARGE SCALE GENOMIC DNA]</scope>
</reference>
<dbReference type="EMBL" id="KK107276">
    <property type="protein sequence ID" value="EZA53623.1"/>
    <property type="molecule type" value="Genomic_DNA"/>
</dbReference>
<name>A0A026WCH6_OOCBI</name>
<feature type="region of interest" description="Disordered" evidence="1">
    <location>
        <begin position="55"/>
        <end position="91"/>
    </location>
</feature>
<feature type="region of interest" description="Disordered" evidence="1">
    <location>
        <begin position="116"/>
        <end position="247"/>
    </location>
</feature>
<dbReference type="AlphaFoldDB" id="A0A026WCH6"/>
<evidence type="ECO:0000313" key="3">
    <source>
        <dbReference type="Proteomes" id="UP000053097"/>
    </source>
</evidence>
<evidence type="ECO:0000313" key="2">
    <source>
        <dbReference type="EMBL" id="EZA53623.1"/>
    </source>
</evidence>
<gene>
    <name evidence="2" type="ORF">X777_06887</name>
</gene>
<proteinExistence type="predicted"/>
<accession>A0A026WCH6</accession>
<sequence>MGGESRYAAAESGSGKETTTRRRNPGLPLRWTNFSLRVNFAFDKTAHFTFRTSASPGTEIASRDNEQKRNARAKVRSSKSEERREEQKKRWKAPALFPKAGKELQNWINASASFGTASSSNITRDDRKGESRTERAPSELNSFFATAIDDDFAEAEGTRRDQGEMRREIEEKREKKDRDILPPPSLPQLRTRFASSWELEPQRESGKIMQTVRKRSGAPSKSAPALDCNQPFPPSVSTFEEETRGFL</sequence>
<evidence type="ECO:0000256" key="1">
    <source>
        <dbReference type="SAM" id="MobiDB-lite"/>
    </source>
</evidence>
<protein>
    <submittedName>
        <fullName evidence="2">Uncharacterized protein</fullName>
    </submittedName>
</protein>
<organism evidence="2 3">
    <name type="scientific">Ooceraea biroi</name>
    <name type="common">Clonal raider ant</name>
    <name type="synonym">Cerapachys biroi</name>
    <dbReference type="NCBI Taxonomy" id="2015173"/>
    <lineage>
        <taxon>Eukaryota</taxon>
        <taxon>Metazoa</taxon>
        <taxon>Ecdysozoa</taxon>
        <taxon>Arthropoda</taxon>
        <taxon>Hexapoda</taxon>
        <taxon>Insecta</taxon>
        <taxon>Pterygota</taxon>
        <taxon>Neoptera</taxon>
        <taxon>Endopterygota</taxon>
        <taxon>Hymenoptera</taxon>
        <taxon>Apocrita</taxon>
        <taxon>Aculeata</taxon>
        <taxon>Formicoidea</taxon>
        <taxon>Formicidae</taxon>
        <taxon>Dorylinae</taxon>
        <taxon>Ooceraea</taxon>
    </lineage>
</organism>
<feature type="compositionally biased region" description="Basic and acidic residues" evidence="1">
    <location>
        <begin position="123"/>
        <end position="137"/>
    </location>
</feature>
<feature type="compositionally biased region" description="Basic and acidic residues" evidence="1">
    <location>
        <begin position="156"/>
        <end position="180"/>
    </location>
</feature>
<feature type="region of interest" description="Disordered" evidence="1">
    <location>
        <begin position="1"/>
        <end position="28"/>
    </location>
</feature>